<dbReference type="Pfam" id="PF00931">
    <property type="entry name" value="NB-ARC"/>
    <property type="match status" value="1"/>
</dbReference>
<accession>A0A392N699</accession>
<evidence type="ECO:0000313" key="8">
    <source>
        <dbReference type="Proteomes" id="UP000265520"/>
    </source>
</evidence>
<reference evidence="7 8" key="1">
    <citation type="journal article" date="2018" name="Front. Plant Sci.">
        <title>Red Clover (Trifolium pratense) and Zigzag Clover (T. medium) - A Picture of Genomic Similarities and Differences.</title>
        <authorList>
            <person name="Dluhosova J."/>
            <person name="Istvanek J."/>
            <person name="Nedelnik J."/>
            <person name="Repkova J."/>
        </authorList>
    </citation>
    <scope>NUCLEOTIDE SEQUENCE [LARGE SCALE GENOMIC DNA]</scope>
    <source>
        <strain evidence="8">cv. 10/8</strain>
        <tissue evidence="7">Leaf</tissue>
    </source>
</reference>
<feature type="non-terminal residue" evidence="7">
    <location>
        <position position="365"/>
    </location>
</feature>
<dbReference type="PRINTS" id="PR00364">
    <property type="entry name" value="DISEASERSIST"/>
</dbReference>
<evidence type="ECO:0000256" key="3">
    <source>
        <dbReference type="ARBA" id="ARBA00022821"/>
    </source>
</evidence>
<dbReference type="GO" id="GO:0043531">
    <property type="term" value="F:ADP binding"/>
    <property type="evidence" value="ECO:0007669"/>
    <property type="project" value="InterPro"/>
</dbReference>
<feature type="compositionally biased region" description="Polar residues" evidence="4">
    <location>
        <begin position="149"/>
        <end position="161"/>
    </location>
</feature>
<dbReference type="Proteomes" id="UP000265520">
    <property type="component" value="Unassembled WGS sequence"/>
</dbReference>
<evidence type="ECO:0000313" key="7">
    <source>
        <dbReference type="EMBL" id="MCH95337.1"/>
    </source>
</evidence>
<dbReference type="Pfam" id="PF18052">
    <property type="entry name" value="Rx_N"/>
    <property type="match status" value="1"/>
</dbReference>
<name>A0A392N699_9FABA</name>
<dbReference type="CDD" id="cd14798">
    <property type="entry name" value="RX-CC_like"/>
    <property type="match status" value="1"/>
</dbReference>
<dbReference type="FunFam" id="3.40.50.300:FF:001091">
    <property type="entry name" value="Probable disease resistance protein At1g61300"/>
    <property type="match status" value="1"/>
</dbReference>
<proteinExistence type="predicted"/>
<dbReference type="PANTHER" id="PTHR19338">
    <property type="entry name" value="TRANSLOCASE OF INNER MITOCHONDRIAL MEMBRANE 13 HOMOLOG"/>
    <property type="match status" value="1"/>
</dbReference>
<dbReference type="GO" id="GO:0006952">
    <property type="term" value="P:defense response"/>
    <property type="evidence" value="ECO:0007669"/>
    <property type="project" value="UniProtKB-KW"/>
</dbReference>
<feature type="domain" description="Disease resistance N-terminal" evidence="6">
    <location>
        <begin position="5"/>
        <end position="94"/>
    </location>
</feature>
<dbReference type="InterPro" id="IPR002182">
    <property type="entry name" value="NB-ARC"/>
</dbReference>
<keyword evidence="8" id="KW-1185">Reference proteome</keyword>
<evidence type="ECO:0000256" key="2">
    <source>
        <dbReference type="ARBA" id="ARBA00022741"/>
    </source>
</evidence>
<evidence type="ECO:0000259" key="6">
    <source>
        <dbReference type="Pfam" id="PF18052"/>
    </source>
</evidence>
<sequence>MAETAVLFVLQQFYKLAVEETYKNAVAKETLLKGVHDGFNYIKHELESIQAFLKDADTKAAADEGVKTWVKQLREISFHIEDVIDEYVKYLAKKVKNSGSLASMKKAAQKLTKSENQRHEIASEIQKIKSSLIDINKRRKRYEFKAENGSGSSRGATQNENFGDPRMASRFIEETQVVGFEKPREDLVSFLVEETNELKLVSLVGMGGLGKTTLAKIVFDNESVKKHFNCRAFITVSQTYDVRELLTEMIKKFCTDSNEHNPTDLQGMDKETLITQVTKYLELKRYLVLFDDVWTEKFADEIKHALISNKNGSRIIVTTRKMNVAISFKKSFHDVVVHELQPLPPNKARELFCNKVFGGQCPTEL</sequence>
<keyword evidence="1" id="KW-0677">Repeat</keyword>
<keyword evidence="2" id="KW-0547">Nucleotide-binding</keyword>
<dbReference type="Gene3D" id="1.20.5.4130">
    <property type="match status" value="1"/>
</dbReference>
<keyword evidence="3" id="KW-0611">Plant defense</keyword>
<dbReference type="EMBL" id="LXQA010029590">
    <property type="protein sequence ID" value="MCH95337.1"/>
    <property type="molecule type" value="Genomic_DNA"/>
</dbReference>
<comment type="caution">
    <text evidence="7">The sequence shown here is derived from an EMBL/GenBank/DDBJ whole genome shotgun (WGS) entry which is preliminary data.</text>
</comment>
<dbReference type="Gene3D" id="3.40.50.300">
    <property type="entry name" value="P-loop containing nucleotide triphosphate hydrolases"/>
    <property type="match status" value="1"/>
</dbReference>
<evidence type="ECO:0000256" key="4">
    <source>
        <dbReference type="SAM" id="MobiDB-lite"/>
    </source>
</evidence>
<feature type="domain" description="NB-ARC" evidence="5">
    <location>
        <begin position="181"/>
        <end position="358"/>
    </location>
</feature>
<dbReference type="AlphaFoldDB" id="A0A392N699"/>
<dbReference type="SUPFAM" id="SSF52540">
    <property type="entry name" value="P-loop containing nucleoside triphosphate hydrolases"/>
    <property type="match status" value="1"/>
</dbReference>
<dbReference type="InterPro" id="IPR041118">
    <property type="entry name" value="Rx_N"/>
</dbReference>
<organism evidence="7 8">
    <name type="scientific">Trifolium medium</name>
    <dbReference type="NCBI Taxonomy" id="97028"/>
    <lineage>
        <taxon>Eukaryota</taxon>
        <taxon>Viridiplantae</taxon>
        <taxon>Streptophyta</taxon>
        <taxon>Embryophyta</taxon>
        <taxon>Tracheophyta</taxon>
        <taxon>Spermatophyta</taxon>
        <taxon>Magnoliopsida</taxon>
        <taxon>eudicotyledons</taxon>
        <taxon>Gunneridae</taxon>
        <taxon>Pentapetalae</taxon>
        <taxon>rosids</taxon>
        <taxon>fabids</taxon>
        <taxon>Fabales</taxon>
        <taxon>Fabaceae</taxon>
        <taxon>Papilionoideae</taxon>
        <taxon>50 kb inversion clade</taxon>
        <taxon>NPAAA clade</taxon>
        <taxon>Hologalegina</taxon>
        <taxon>IRL clade</taxon>
        <taxon>Trifolieae</taxon>
        <taxon>Trifolium</taxon>
    </lineage>
</organism>
<protein>
    <submittedName>
        <fullName evidence="7">NBS-containing resistance-like protein</fullName>
    </submittedName>
</protein>
<evidence type="ECO:0000256" key="1">
    <source>
        <dbReference type="ARBA" id="ARBA00022737"/>
    </source>
</evidence>
<dbReference type="InterPro" id="IPR027417">
    <property type="entry name" value="P-loop_NTPase"/>
</dbReference>
<dbReference type="PANTHER" id="PTHR19338:SF32">
    <property type="entry name" value="OS06G0287500 PROTEIN"/>
    <property type="match status" value="1"/>
</dbReference>
<evidence type="ECO:0000259" key="5">
    <source>
        <dbReference type="Pfam" id="PF00931"/>
    </source>
</evidence>
<feature type="region of interest" description="Disordered" evidence="4">
    <location>
        <begin position="144"/>
        <end position="163"/>
    </location>
</feature>
<dbReference type="InterPro" id="IPR038005">
    <property type="entry name" value="RX-like_CC"/>
</dbReference>